<reference evidence="2" key="1">
    <citation type="submission" date="2019-09" db="EMBL/GenBank/DDBJ databases">
        <title>Distinct polysaccharide growth profiles of human intestinal Prevotella copri isolates.</title>
        <authorList>
            <person name="Fehlner-Peach H."/>
            <person name="Magnabosco C."/>
            <person name="Raghavan V."/>
            <person name="Scher J.U."/>
            <person name="Tett A."/>
            <person name="Cox L.M."/>
            <person name="Gottsegen C."/>
            <person name="Watters A."/>
            <person name="Wiltshire- Gordon J.D."/>
            <person name="Segata N."/>
            <person name="Bonneau R."/>
            <person name="Littman D.R."/>
        </authorList>
    </citation>
    <scope>NUCLEOTIDE SEQUENCE [LARGE SCALE GENOMIC DNA]</scope>
    <source>
        <strain evidence="2">BU41712</strain>
    </source>
</reference>
<sequence length="116" mass="13122">MEESRGVYTLPVLYNEQSGTNEGVCVRKELGVVVAIDNEDEFKGVFSKDGEVDVFKQLLSQEVYRYYTEHNAFPTGPLVSYKMDGDIIFDYVEVTIGKMYGGYVYVVHYNFASTAS</sequence>
<gene>
    <name evidence="1" type="ORF">F7D71_06735</name>
</gene>
<dbReference type="Proteomes" id="UP000423156">
    <property type="component" value="Unassembled WGS sequence"/>
</dbReference>
<comment type="caution">
    <text evidence="1">The sequence shown here is derived from an EMBL/GenBank/DDBJ whole genome shotgun (WGS) entry which is preliminary data.</text>
</comment>
<dbReference type="AlphaFoldDB" id="A0AA90ZTA5"/>
<accession>A0AA90ZTA5</accession>
<protein>
    <submittedName>
        <fullName evidence="1">Uncharacterized protein</fullName>
    </submittedName>
</protein>
<evidence type="ECO:0000313" key="2">
    <source>
        <dbReference type="Proteomes" id="UP000423156"/>
    </source>
</evidence>
<dbReference type="EMBL" id="VZBZ01000090">
    <property type="protein sequence ID" value="MQN77560.1"/>
    <property type="molecule type" value="Genomic_DNA"/>
</dbReference>
<organism evidence="1 2">
    <name type="scientific">Segatella copri</name>
    <dbReference type="NCBI Taxonomy" id="165179"/>
    <lineage>
        <taxon>Bacteria</taxon>
        <taxon>Pseudomonadati</taxon>
        <taxon>Bacteroidota</taxon>
        <taxon>Bacteroidia</taxon>
        <taxon>Bacteroidales</taxon>
        <taxon>Prevotellaceae</taxon>
        <taxon>Segatella</taxon>
    </lineage>
</organism>
<proteinExistence type="predicted"/>
<evidence type="ECO:0000313" key="1">
    <source>
        <dbReference type="EMBL" id="MQN77560.1"/>
    </source>
</evidence>
<dbReference type="RefSeq" id="WP_153092706.1">
    <property type="nucleotide sequence ID" value="NZ_JBALKD010000001.1"/>
</dbReference>
<name>A0AA90ZTA5_9BACT</name>